<protein>
    <submittedName>
        <fullName evidence="4">N-acetyltransferase</fullName>
    </submittedName>
</protein>
<dbReference type="GO" id="GO:0016747">
    <property type="term" value="F:acyltransferase activity, transferring groups other than amino-acyl groups"/>
    <property type="evidence" value="ECO:0007669"/>
    <property type="project" value="InterPro"/>
</dbReference>
<dbReference type="GeneID" id="98673847"/>
<dbReference type="KEGG" id="ada:A5CPEGH6_18630"/>
<evidence type="ECO:0000256" key="1">
    <source>
        <dbReference type="ARBA" id="ARBA00022679"/>
    </source>
</evidence>
<gene>
    <name evidence="4" type="ORF">A5CPEGH6_18630</name>
</gene>
<keyword evidence="1 4" id="KW-0808">Transferase</keyword>
<dbReference type="PANTHER" id="PTHR43877:SF1">
    <property type="entry name" value="ACETYLTRANSFERASE"/>
    <property type="match status" value="1"/>
</dbReference>
<accession>A0A4Y1X2G5</accession>
<evidence type="ECO:0000259" key="3">
    <source>
        <dbReference type="PROSITE" id="PS51186"/>
    </source>
</evidence>
<dbReference type="InterPro" id="IPR016181">
    <property type="entry name" value="Acyl_CoA_acyltransferase"/>
</dbReference>
<keyword evidence="2" id="KW-0012">Acyltransferase</keyword>
<evidence type="ECO:0000313" key="5">
    <source>
        <dbReference type="Proteomes" id="UP000319374"/>
    </source>
</evidence>
<dbReference type="PROSITE" id="PS51186">
    <property type="entry name" value="GNAT"/>
    <property type="match status" value="1"/>
</dbReference>
<dbReference type="PANTHER" id="PTHR43877">
    <property type="entry name" value="AMINOALKYLPHOSPHONATE N-ACETYLTRANSFERASE-RELATED-RELATED"/>
    <property type="match status" value="1"/>
</dbReference>
<proteinExistence type="predicted"/>
<dbReference type="CDD" id="cd04301">
    <property type="entry name" value="NAT_SF"/>
    <property type="match status" value="1"/>
</dbReference>
<reference evidence="5" key="1">
    <citation type="submission" date="2019-06" db="EMBL/GenBank/DDBJ databases">
        <title>Alistipes onderdonkii subsp. vulgaris subsp. nov., Alistipes dispar sp. nov. and Alistipes communis sp. nov., isolated from human faeces, and creation of Alistipes onderdonkii subsp. onderdonkii subsp. nov.</title>
        <authorList>
            <person name="Sakamoto M."/>
            <person name="Ikeyama N."/>
            <person name="Ogata Y."/>
            <person name="Suda W."/>
            <person name="Iino T."/>
            <person name="Hattori M."/>
            <person name="Ohkuma M."/>
        </authorList>
    </citation>
    <scope>NUCLEOTIDE SEQUENCE [LARGE SCALE GENOMIC DNA]</scope>
    <source>
        <strain evidence="5">5CPEGH6</strain>
    </source>
</reference>
<evidence type="ECO:0000256" key="2">
    <source>
        <dbReference type="ARBA" id="ARBA00023315"/>
    </source>
</evidence>
<organism evidence="4 5">
    <name type="scientific">Alistipes dispar</name>
    <dbReference type="NCBI Taxonomy" id="2585119"/>
    <lineage>
        <taxon>Bacteria</taxon>
        <taxon>Pseudomonadati</taxon>
        <taxon>Bacteroidota</taxon>
        <taxon>Bacteroidia</taxon>
        <taxon>Bacteroidales</taxon>
        <taxon>Rikenellaceae</taxon>
        <taxon>Alistipes</taxon>
    </lineage>
</organism>
<dbReference type="InterPro" id="IPR050832">
    <property type="entry name" value="Bact_Acetyltransf"/>
</dbReference>
<dbReference type="SUPFAM" id="SSF55729">
    <property type="entry name" value="Acyl-CoA N-acyltransferases (Nat)"/>
    <property type="match status" value="1"/>
</dbReference>
<evidence type="ECO:0000313" key="4">
    <source>
        <dbReference type="EMBL" id="BBL07225.1"/>
    </source>
</evidence>
<keyword evidence="5" id="KW-1185">Reference proteome</keyword>
<dbReference type="Pfam" id="PF13527">
    <property type="entry name" value="Acetyltransf_9"/>
    <property type="match status" value="1"/>
</dbReference>
<name>A0A4Y1X2G5_9BACT</name>
<dbReference type="AlphaFoldDB" id="A0A4Y1X2G5"/>
<dbReference type="Gene3D" id="3.40.630.30">
    <property type="match status" value="1"/>
</dbReference>
<dbReference type="EMBL" id="AP019736">
    <property type="protein sequence ID" value="BBL07225.1"/>
    <property type="molecule type" value="Genomic_DNA"/>
</dbReference>
<feature type="domain" description="N-acetyltransferase" evidence="3">
    <location>
        <begin position="3"/>
        <end position="158"/>
    </location>
</feature>
<dbReference type="InterPro" id="IPR000182">
    <property type="entry name" value="GNAT_dom"/>
</dbReference>
<dbReference type="RefSeq" id="WP_141429329.1">
    <property type="nucleotide sequence ID" value="NZ_AP019736.1"/>
</dbReference>
<dbReference type="OrthoDB" id="9797178at2"/>
<sequence length="182" mass="19557">MELTIREERPDDCRTVGELVEAAFRPLVFSDHTEHLLVARLRRSEAFVPGLSLVAEAEGRLVGHVLLTRLEVVAEDRSAATVLGVAPLSVLPGLQNRGIGSALLREAHRRAVRAGFGAALLVGHADYYPRFGYVPASRFGIRFPFDAPDACCLAAELVPGSLGGVHGTVRYPAAFFGETPEA</sequence>
<dbReference type="Proteomes" id="UP000319374">
    <property type="component" value="Chromosome"/>
</dbReference>